<name>A0A2P9HP18_9HYPH</name>
<keyword evidence="2" id="KW-0378">Hydrolase</keyword>
<protein>
    <submittedName>
        <fullName evidence="2">Lysophospholipase Monoglyceride lipase putative</fullName>
        <ecNumber evidence="2">3.1.1.23</ecNumber>
        <ecNumber evidence="2">3.1.1.5</ecNumber>
    </submittedName>
</protein>
<dbReference type="SUPFAM" id="SSF53474">
    <property type="entry name" value="alpha/beta-Hydrolases"/>
    <property type="match status" value="1"/>
</dbReference>
<sequence>MRGIKSDGEMSFETVHHLSLSDATQLPFRNALADAPRAVVQICHGLAEHSARYRRFAYALAQAGYHVYAHDHRGHGVNIGAHAPRGMFSQKQGHDVAIEDVLALNRHIYLEHPGLPVVLFGHSMGGLIALNYVLDHSDTVDAAAIWNANFDGGLEAKAAAALLYMERMLKGSDVPSSLLPKLTFRAWGRSIPGHRTPFDWLSRDPAEVDAYVADPLCGFDATVSLWLDLVHMTARGADDRTFGNIPRSLPFHLVGGSEDPATAKGAAVARLAERMRRMGFTRVTCTILPDTRHESLNEINRDDVTQKFLDWLAETLPSSTMSS</sequence>
<proteinExistence type="predicted"/>
<dbReference type="PANTHER" id="PTHR11614">
    <property type="entry name" value="PHOSPHOLIPASE-RELATED"/>
    <property type="match status" value="1"/>
</dbReference>
<accession>A0A2P9HP18</accession>
<dbReference type="GO" id="GO:0047372">
    <property type="term" value="F:monoacylglycerol lipase activity"/>
    <property type="evidence" value="ECO:0007669"/>
    <property type="project" value="UniProtKB-EC"/>
</dbReference>
<dbReference type="EC" id="3.1.1.5" evidence="2"/>
<dbReference type="EC" id="3.1.1.23" evidence="2"/>
<dbReference type="InterPro" id="IPR029058">
    <property type="entry name" value="AB_hydrolase_fold"/>
</dbReference>
<evidence type="ECO:0000259" key="1">
    <source>
        <dbReference type="Pfam" id="PF12146"/>
    </source>
</evidence>
<dbReference type="Pfam" id="PF12146">
    <property type="entry name" value="Hydrolase_4"/>
    <property type="match status" value="1"/>
</dbReference>
<evidence type="ECO:0000313" key="2">
    <source>
        <dbReference type="EMBL" id="SPL65886.1"/>
    </source>
</evidence>
<dbReference type="Gene3D" id="3.40.50.1820">
    <property type="entry name" value="alpha/beta hydrolase"/>
    <property type="match status" value="1"/>
</dbReference>
<dbReference type="GO" id="GO:0004622">
    <property type="term" value="F:phosphatidylcholine lysophospholipase activity"/>
    <property type="evidence" value="ECO:0007669"/>
    <property type="project" value="UniProtKB-EC"/>
</dbReference>
<evidence type="ECO:0000313" key="3">
    <source>
        <dbReference type="Proteomes" id="UP000246073"/>
    </source>
</evidence>
<dbReference type="InterPro" id="IPR051044">
    <property type="entry name" value="MAG_DAG_Lipase"/>
</dbReference>
<dbReference type="EMBL" id="OOFM01000005">
    <property type="protein sequence ID" value="SPL65886.1"/>
    <property type="molecule type" value="Genomic_DNA"/>
</dbReference>
<dbReference type="AlphaFoldDB" id="A0A2P9HP18"/>
<gene>
    <name evidence="2" type="ORF">OHAE_1753</name>
</gene>
<feature type="domain" description="Serine aminopeptidase S33" evidence="1">
    <location>
        <begin position="35"/>
        <end position="299"/>
    </location>
</feature>
<reference evidence="3" key="1">
    <citation type="submission" date="2017-12" db="EMBL/GenBank/DDBJ databases">
        <authorList>
            <person name="Diaz M."/>
        </authorList>
    </citation>
    <scope>NUCLEOTIDE SEQUENCE [LARGE SCALE GENOMIC DNA]</scope>
    <source>
        <strain evidence="3">FI11154</strain>
    </source>
</reference>
<dbReference type="InterPro" id="IPR022742">
    <property type="entry name" value="Hydrolase_4"/>
</dbReference>
<dbReference type="Proteomes" id="UP000246073">
    <property type="component" value="Unassembled WGS sequence"/>
</dbReference>
<organism evidence="2 3">
    <name type="scientific">Ochrobactrum soli</name>
    <dbReference type="NCBI Taxonomy" id="2448455"/>
    <lineage>
        <taxon>Bacteria</taxon>
        <taxon>Pseudomonadati</taxon>
        <taxon>Pseudomonadota</taxon>
        <taxon>Alphaproteobacteria</taxon>
        <taxon>Hyphomicrobiales</taxon>
        <taxon>Brucellaceae</taxon>
        <taxon>Brucella/Ochrobactrum group</taxon>
        <taxon>Ochrobactrum</taxon>
    </lineage>
</organism>